<protein>
    <submittedName>
        <fullName evidence="1">Uncharacterized protein</fullName>
    </submittedName>
</protein>
<keyword evidence="2" id="KW-1185">Reference proteome</keyword>
<dbReference type="EMBL" id="BNAH01000002">
    <property type="protein sequence ID" value="GHE80255.1"/>
    <property type="molecule type" value="Genomic_DNA"/>
</dbReference>
<gene>
    <name evidence="1" type="ORF">GCM10011501_05130</name>
</gene>
<dbReference type="RefSeq" id="WP_189376541.1">
    <property type="nucleotide sequence ID" value="NZ_BNAH01000002.1"/>
</dbReference>
<reference evidence="2" key="1">
    <citation type="journal article" date="2019" name="Int. J. Syst. Evol. Microbiol.">
        <title>The Global Catalogue of Microorganisms (GCM) 10K type strain sequencing project: providing services to taxonomists for standard genome sequencing and annotation.</title>
        <authorList>
            <consortium name="The Broad Institute Genomics Platform"/>
            <consortium name="The Broad Institute Genome Sequencing Center for Infectious Disease"/>
            <person name="Wu L."/>
            <person name="Ma J."/>
        </authorList>
    </citation>
    <scope>NUCLEOTIDE SEQUENCE [LARGE SCALE GENOMIC DNA]</scope>
    <source>
        <strain evidence="2">CGMCC 1.15922</strain>
    </source>
</reference>
<proteinExistence type="predicted"/>
<evidence type="ECO:0000313" key="2">
    <source>
        <dbReference type="Proteomes" id="UP000626370"/>
    </source>
</evidence>
<evidence type="ECO:0000313" key="1">
    <source>
        <dbReference type="EMBL" id="GHE80255.1"/>
    </source>
</evidence>
<sequence>MSTKDWVYEQDNPDIGCYQEITFEDDNNNPAVIQSNNPEEFSITKNEFSEQLTVAIPAETFDKIAIAWCRKRKLQGELGGPVGLEFGSPDSPYK</sequence>
<dbReference type="Proteomes" id="UP000626370">
    <property type="component" value="Unassembled WGS sequence"/>
</dbReference>
<accession>A0ABQ3IGA4</accession>
<comment type="caution">
    <text evidence="1">The sequence shown here is derived from an EMBL/GenBank/DDBJ whole genome shotgun (WGS) entry which is preliminary data.</text>
</comment>
<name>A0ABQ3IGA4_9GAMM</name>
<organism evidence="1 2">
    <name type="scientific">Thalassotalea profundi</name>
    <dbReference type="NCBI Taxonomy" id="2036687"/>
    <lineage>
        <taxon>Bacteria</taxon>
        <taxon>Pseudomonadati</taxon>
        <taxon>Pseudomonadota</taxon>
        <taxon>Gammaproteobacteria</taxon>
        <taxon>Alteromonadales</taxon>
        <taxon>Colwelliaceae</taxon>
        <taxon>Thalassotalea</taxon>
    </lineage>
</organism>